<dbReference type="PANTHER" id="PTHR33699:SF2">
    <property type="entry name" value="PATHOGENIC TYPE III EFFECTOR AVIRULENCE FACTOR AVR AVRRPT-CLEAVAGE: CLEAVAGE SITE PROTEIN-RELATED"/>
    <property type="match status" value="1"/>
</dbReference>
<evidence type="ECO:0000313" key="2">
    <source>
        <dbReference type="EMBL" id="KAG0491113.1"/>
    </source>
</evidence>
<dbReference type="Proteomes" id="UP000639772">
    <property type="component" value="Chromosome 3"/>
</dbReference>
<proteinExistence type="predicted"/>
<feature type="region of interest" description="Disordered" evidence="1">
    <location>
        <begin position="72"/>
        <end position="102"/>
    </location>
</feature>
<name>A0A835RII6_VANPL</name>
<evidence type="ECO:0000256" key="1">
    <source>
        <dbReference type="SAM" id="MobiDB-lite"/>
    </source>
</evidence>
<dbReference type="PANTHER" id="PTHR33699">
    <property type="entry name" value="EXPRESSED PROTEIN"/>
    <property type="match status" value="1"/>
</dbReference>
<reference evidence="2 3" key="1">
    <citation type="journal article" date="2020" name="Nat. Food">
        <title>A phased Vanilla planifolia genome enables genetic improvement of flavour and production.</title>
        <authorList>
            <person name="Hasing T."/>
            <person name="Tang H."/>
            <person name="Brym M."/>
            <person name="Khazi F."/>
            <person name="Huang T."/>
            <person name="Chambers A.H."/>
        </authorList>
    </citation>
    <scope>NUCLEOTIDE SEQUENCE [LARGE SCALE GENOMIC DNA]</scope>
    <source>
        <tissue evidence="2">Leaf</tissue>
    </source>
</reference>
<accession>A0A835RII6</accession>
<dbReference type="AlphaFoldDB" id="A0A835RII6"/>
<protein>
    <submittedName>
        <fullName evidence="2">Uncharacterized protein</fullName>
    </submittedName>
</protein>
<sequence length="145" mass="16332">MAFSVVISMFNHRSAPSSSLFHFLYNCLIPSRYCVGREMEGNKTLPIPSLRHPEFCREEDLFTPPATMPVKPTYQNGYSRRTGCRRGTGKADEVKQSKQGTFSGVPKAVDEDLYKIPPELLRKKPKSKRIVRNMFSGCVGLNCVA</sequence>
<organism evidence="2 3">
    <name type="scientific">Vanilla planifolia</name>
    <name type="common">Vanilla</name>
    <dbReference type="NCBI Taxonomy" id="51239"/>
    <lineage>
        <taxon>Eukaryota</taxon>
        <taxon>Viridiplantae</taxon>
        <taxon>Streptophyta</taxon>
        <taxon>Embryophyta</taxon>
        <taxon>Tracheophyta</taxon>
        <taxon>Spermatophyta</taxon>
        <taxon>Magnoliopsida</taxon>
        <taxon>Liliopsida</taxon>
        <taxon>Asparagales</taxon>
        <taxon>Orchidaceae</taxon>
        <taxon>Vanilloideae</taxon>
        <taxon>Vanilleae</taxon>
        <taxon>Vanilla</taxon>
    </lineage>
</organism>
<dbReference type="EMBL" id="JADCNM010000003">
    <property type="protein sequence ID" value="KAG0491113.1"/>
    <property type="molecule type" value="Genomic_DNA"/>
</dbReference>
<evidence type="ECO:0000313" key="3">
    <source>
        <dbReference type="Proteomes" id="UP000639772"/>
    </source>
</evidence>
<comment type="caution">
    <text evidence="2">The sequence shown here is derived from an EMBL/GenBank/DDBJ whole genome shotgun (WGS) entry which is preliminary data.</text>
</comment>
<dbReference type="OrthoDB" id="755325at2759"/>
<gene>
    <name evidence="2" type="ORF">HPP92_007976</name>
</gene>